<evidence type="ECO:0000313" key="3">
    <source>
        <dbReference type="Proteomes" id="UP000774570"/>
    </source>
</evidence>
<keyword evidence="3" id="KW-1185">Reference proteome</keyword>
<dbReference type="EMBL" id="JAIBOA010000002">
    <property type="protein sequence ID" value="MBW8481631.1"/>
    <property type="molecule type" value="Genomic_DNA"/>
</dbReference>
<accession>A0ABS7FMT0</accession>
<protein>
    <submittedName>
        <fullName evidence="2">Uncharacterized protein</fullName>
    </submittedName>
</protein>
<reference evidence="2 3" key="1">
    <citation type="submission" date="2021-07" db="EMBL/GenBank/DDBJ databases">
        <title>Actinomadura sp. PM05-2 isolated from lichen.</title>
        <authorList>
            <person name="Somphong A."/>
            <person name="Phongsopitanun W."/>
            <person name="Tanasupawat S."/>
            <person name="Peongsungnone V."/>
        </authorList>
    </citation>
    <scope>NUCLEOTIDE SEQUENCE [LARGE SCALE GENOMIC DNA]</scope>
    <source>
        <strain evidence="2 3">PM05-2</strain>
    </source>
</reference>
<dbReference type="RefSeq" id="WP_220163478.1">
    <property type="nucleotide sequence ID" value="NZ_JAIBOA010000002.1"/>
</dbReference>
<feature type="transmembrane region" description="Helical" evidence="1">
    <location>
        <begin position="119"/>
        <end position="141"/>
    </location>
</feature>
<gene>
    <name evidence="2" type="ORF">K1Y72_04555</name>
</gene>
<organism evidence="2 3">
    <name type="scientific">Actinomadura parmotrematis</name>
    <dbReference type="NCBI Taxonomy" id="2864039"/>
    <lineage>
        <taxon>Bacteria</taxon>
        <taxon>Bacillati</taxon>
        <taxon>Actinomycetota</taxon>
        <taxon>Actinomycetes</taxon>
        <taxon>Streptosporangiales</taxon>
        <taxon>Thermomonosporaceae</taxon>
        <taxon>Actinomadura</taxon>
    </lineage>
</organism>
<dbReference type="Proteomes" id="UP000774570">
    <property type="component" value="Unassembled WGS sequence"/>
</dbReference>
<feature type="transmembrane region" description="Helical" evidence="1">
    <location>
        <begin position="147"/>
        <end position="166"/>
    </location>
</feature>
<keyword evidence="1" id="KW-0472">Membrane</keyword>
<proteinExistence type="predicted"/>
<evidence type="ECO:0000313" key="2">
    <source>
        <dbReference type="EMBL" id="MBW8481631.1"/>
    </source>
</evidence>
<sequence>MSSPRVPWNKPPVLVAAFVVLGVLGAGTGALFGAAQEAHGAVRGVLFGAFCLAVVVSLVLFGWLLLAVLERTFRLAGVSDEAAMRRIARATTRGTAPEEPADDAPALAYIARRRRYARIAIWAFPPFLALMAFNAVFRAAHGGTASWLFWACSAVLAAMAVGIPIAHWRELRSLSRSETAIRARG</sequence>
<evidence type="ECO:0000256" key="1">
    <source>
        <dbReference type="SAM" id="Phobius"/>
    </source>
</evidence>
<name>A0ABS7FMT0_9ACTN</name>
<comment type="caution">
    <text evidence="2">The sequence shown here is derived from an EMBL/GenBank/DDBJ whole genome shotgun (WGS) entry which is preliminary data.</text>
</comment>
<keyword evidence="1" id="KW-1133">Transmembrane helix</keyword>
<feature type="transmembrane region" description="Helical" evidence="1">
    <location>
        <begin position="45"/>
        <end position="69"/>
    </location>
</feature>
<keyword evidence="1" id="KW-0812">Transmembrane</keyword>